<dbReference type="RefSeq" id="WP_204944785.1">
    <property type="nucleotide sequence ID" value="NZ_JAFBBP010000001.1"/>
</dbReference>
<feature type="transmembrane region" description="Helical" evidence="2">
    <location>
        <begin position="30"/>
        <end position="54"/>
    </location>
</feature>
<evidence type="ECO:0000256" key="1">
    <source>
        <dbReference type="SAM" id="MobiDB-lite"/>
    </source>
</evidence>
<gene>
    <name evidence="3" type="ORF">JOD64_005394</name>
</gene>
<proteinExistence type="predicted"/>
<dbReference type="Proteomes" id="UP000764837">
    <property type="component" value="Unassembled WGS sequence"/>
</dbReference>
<evidence type="ECO:0000313" key="4">
    <source>
        <dbReference type="Proteomes" id="UP000764837"/>
    </source>
</evidence>
<evidence type="ECO:0000313" key="3">
    <source>
        <dbReference type="EMBL" id="MBM7494172.1"/>
    </source>
</evidence>
<reference evidence="3 4" key="1">
    <citation type="submission" date="2021-01" db="EMBL/GenBank/DDBJ databases">
        <title>Sequencing the genomes of 1000 actinobacteria strains.</title>
        <authorList>
            <person name="Klenk H.-P."/>
        </authorList>
    </citation>
    <scope>NUCLEOTIDE SEQUENCE [LARGE SCALE GENOMIC DNA]</scope>
    <source>
        <strain evidence="3 4">DSM 100204</strain>
    </source>
</reference>
<evidence type="ECO:0008006" key="5">
    <source>
        <dbReference type="Google" id="ProtNLM"/>
    </source>
</evidence>
<feature type="region of interest" description="Disordered" evidence="1">
    <location>
        <begin position="237"/>
        <end position="260"/>
    </location>
</feature>
<sequence>MVGLVILSPIALRAVSLGEAEDWGRLSDIGQTYGATSAVLSALALGGVAASLLLQARQTRAERIQAIRGFHADLIRMQLDDLPVYLPCWGPLDLPDDTAKRQHVYTNLLLQYAWMGYEIGTISEPLLRDMLGGMFRGDVARRFWPMARGSWAASTAGTRRGRRFLLIIDEEHSRTLLTEPRVRAAGPEDGLSPVRSSVPAAARLLNCVVIGVAASISAGLVWRRLRSARTPARGVGLIRGRVHPGPERAQPPSSMDGCVD</sequence>
<dbReference type="Pfam" id="PF19560">
    <property type="entry name" value="DUF6082"/>
    <property type="match status" value="1"/>
</dbReference>
<comment type="caution">
    <text evidence="3">The sequence shown here is derived from an EMBL/GenBank/DDBJ whole genome shotgun (WGS) entry which is preliminary data.</text>
</comment>
<evidence type="ECO:0000256" key="2">
    <source>
        <dbReference type="SAM" id="Phobius"/>
    </source>
</evidence>
<protein>
    <recommendedName>
        <fullName evidence="5">DUF4760 domain-containing protein</fullName>
    </recommendedName>
</protein>
<name>A0ABS2M183_9ACTN</name>
<dbReference type="InterPro" id="IPR045728">
    <property type="entry name" value="DUF6082"/>
</dbReference>
<keyword evidence="2" id="KW-1133">Transmembrane helix</keyword>
<dbReference type="EMBL" id="JAFBBP010000001">
    <property type="protein sequence ID" value="MBM7494172.1"/>
    <property type="molecule type" value="Genomic_DNA"/>
</dbReference>
<feature type="transmembrane region" description="Helical" evidence="2">
    <location>
        <begin position="204"/>
        <end position="222"/>
    </location>
</feature>
<accession>A0ABS2M183</accession>
<keyword evidence="4" id="KW-1185">Reference proteome</keyword>
<keyword evidence="2" id="KW-0812">Transmembrane</keyword>
<keyword evidence="2" id="KW-0472">Membrane</keyword>
<organism evidence="3 4">
    <name type="scientific">Micromonospora luteifusca</name>
    <dbReference type="NCBI Taxonomy" id="709860"/>
    <lineage>
        <taxon>Bacteria</taxon>
        <taxon>Bacillati</taxon>
        <taxon>Actinomycetota</taxon>
        <taxon>Actinomycetes</taxon>
        <taxon>Micromonosporales</taxon>
        <taxon>Micromonosporaceae</taxon>
        <taxon>Micromonospora</taxon>
    </lineage>
</organism>